<dbReference type="FunFam" id="3.40.50.300:FF:000032">
    <property type="entry name" value="Export ABC transporter ATP-binding protein"/>
    <property type="match status" value="1"/>
</dbReference>
<comment type="caution">
    <text evidence="6">The sequence shown here is derived from an EMBL/GenBank/DDBJ whole genome shotgun (WGS) entry which is preliminary data.</text>
</comment>
<evidence type="ECO:0000259" key="5">
    <source>
        <dbReference type="PROSITE" id="PS50893"/>
    </source>
</evidence>
<dbReference type="InterPro" id="IPR003439">
    <property type="entry name" value="ABC_transporter-like_ATP-bd"/>
</dbReference>
<keyword evidence="3" id="KW-0547">Nucleotide-binding</keyword>
<dbReference type="InterPro" id="IPR027417">
    <property type="entry name" value="P-loop_NTPase"/>
</dbReference>
<dbReference type="RefSeq" id="WP_192600663.1">
    <property type="nucleotide sequence ID" value="NZ_JADBEL010000048.1"/>
</dbReference>
<feature type="domain" description="ABC transporter" evidence="5">
    <location>
        <begin position="2"/>
        <end position="229"/>
    </location>
</feature>
<dbReference type="GO" id="GO:0016887">
    <property type="term" value="F:ATP hydrolysis activity"/>
    <property type="evidence" value="ECO:0007669"/>
    <property type="project" value="InterPro"/>
</dbReference>
<reference evidence="6" key="1">
    <citation type="submission" date="2020-10" db="EMBL/GenBank/DDBJ databases">
        <title>Genomic Encyclopedia of Type Strains, Phase IV (KMG-IV): sequencing the most valuable type-strain genomes for metagenomic binning, comparative biology and taxonomic classification.</title>
        <authorList>
            <person name="Goeker M."/>
        </authorList>
    </citation>
    <scope>NUCLEOTIDE SEQUENCE</scope>
    <source>
        <strain evidence="6">DSM 13886</strain>
    </source>
</reference>
<keyword evidence="7" id="KW-1185">Reference proteome</keyword>
<protein>
    <submittedName>
        <fullName evidence="6">ABC transport system ATP-binding protein</fullName>
    </submittedName>
</protein>
<proteinExistence type="inferred from homology"/>
<dbReference type="AlphaFoldDB" id="A0A927MLS7"/>
<evidence type="ECO:0000256" key="3">
    <source>
        <dbReference type="ARBA" id="ARBA00022741"/>
    </source>
</evidence>
<evidence type="ECO:0000256" key="4">
    <source>
        <dbReference type="ARBA" id="ARBA00022840"/>
    </source>
</evidence>
<dbReference type="SMART" id="SM00382">
    <property type="entry name" value="AAA"/>
    <property type="match status" value="1"/>
</dbReference>
<accession>A0A927MLS7</accession>
<dbReference type="GO" id="GO:0098796">
    <property type="term" value="C:membrane protein complex"/>
    <property type="evidence" value="ECO:0007669"/>
    <property type="project" value="UniProtKB-ARBA"/>
</dbReference>
<dbReference type="CDD" id="cd03255">
    <property type="entry name" value="ABC_MJ0796_LolCDE_FtsE"/>
    <property type="match status" value="1"/>
</dbReference>
<dbReference type="GO" id="GO:0022857">
    <property type="term" value="F:transmembrane transporter activity"/>
    <property type="evidence" value="ECO:0007669"/>
    <property type="project" value="UniProtKB-ARBA"/>
</dbReference>
<dbReference type="PANTHER" id="PTHR42798:SF2">
    <property type="entry name" value="ABC TRANSPORTER ATP-BINDING PROTEIN MG467-RELATED"/>
    <property type="match status" value="1"/>
</dbReference>
<dbReference type="Pfam" id="PF00005">
    <property type="entry name" value="ABC_tran"/>
    <property type="match status" value="1"/>
</dbReference>
<dbReference type="PROSITE" id="PS50893">
    <property type="entry name" value="ABC_TRANSPORTER_2"/>
    <property type="match status" value="1"/>
</dbReference>
<sequence>MISLKNVKVQYQVGEVTIQALNVNELTIRQGEFITILGPSGSGKTTLLNIIGGLDTPTSGSVNSCDMELVDLNDKKLTDYRKEKIGFVFQFFNLIPTLTAYENIKMGAEIVKKPRDIHGLLEIVGLSDRKEHFPAQLSGGQQQRVSIARAVAKNPSILLCDEPTGALDTKSGKQVLELLYMLAKKEKKTVIIVTHDEEISEISDRTIFLRDGEIVEDKINITPKSLAEV</sequence>
<dbReference type="Proteomes" id="UP000658225">
    <property type="component" value="Unassembled WGS sequence"/>
</dbReference>
<dbReference type="PANTHER" id="PTHR42798">
    <property type="entry name" value="LIPOPROTEIN-RELEASING SYSTEM ATP-BINDING PROTEIN LOLD"/>
    <property type="match status" value="1"/>
</dbReference>
<dbReference type="InterPro" id="IPR003593">
    <property type="entry name" value="AAA+_ATPase"/>
</dbReference>
<evidence type="ECO:0000256" key="2">
    <source>
        <dbReference type="ARBA" id="ARBA00022448"/>
    </source>
</evidence>
<organism evidence="6 7">
    <name type="scientific">Sporosarcina limicola</name>
    <dbReference type="NCBI Taxonomy" id="34101"/>
    <lineage>
        <taxon>Bacteria</taxon>
        <taxon>Bacillati</taxon>
        <taxon>Bacillota</taxon>
        <taxon>Bacilli</taxon>
        <taxon>Bacillales</taxon>
        <taxon>Caryophanaceae</taxon>
        <taxon>Sporosarcina</taxon>
    </lineage>
</organism>
<evidence type="ECO:0000313" key="6">
    <source>
        <dbReference type="EMBL" id="MBE1557075.1"/>
    </source>
</evidence>
<keyword evidence="2" id="KW-0813">Transport</keyword>
<dbReference type="EMBL" id="JADBEL010000048">
    <property type="protein sequence ID" value="MBE1557075.1"/>
    <property type="molecule type" value="Genomic_DNA"/>
</dbReference>
<dbReference type="GO" id="GO:0005524">
    <property type="term" value="F:ATP binding"/>
    <property type="evidence" value="ECO:0007669"/>
    <property type="project" value="UniProtKB-KW"/>
</dbReference>
<dbReference type="InterPro" id="IPR017911">
    <property type="entry name" value="MacB-like_ATP-bd"/>
</dbReference>
<gene>
    <name evidence="6" type="ORF">H4683_004207</name>
</gene>
<dbReference type="Gene3D" id="3.40.50.300">
    <property type="entry name" value="P-loop containing nucleotide triphosphate hydrolases"/>
    <property type="match status" value="1"/>
</dbReference>
<keyword evidence="4 6" id="KW-0067">ATP-binding</keyword>
<evidence type="ECO:0000256" key="1">
    <source>
        <dbReference type="ARBA" id="ARBA00005417"/>
    </source>
</evidence>
<dbReference type="InterPro" id="IPR017871">
    <property type="entry name" value="ABC_transporter-like_CS"/>
</dbReference>
<dbReference type="PROSITE" id="PS00211">
    <property type="entry name" value="ABC_TRANSPORTER_1"/>
    <property type="match status" value="1"/>
</dbReference>
<comment type="similarity">
    <text evidence="1">Belongs to the ABC transporter superfamily.</text>
</comment>
<name>A0A927MLS7_9BACL</name>
<evidence type="ECO:0000313" key="7">
    <source>
        <dbReference type="Proteomes" id="UP000658225"/>
    </source>
</evidence>
<dbReference type="SUPFAM" id="SSF52540">
    <property type="entry name" value="P-loop containing nucleoside triphosphate hydrolases"/>
    <property type="match status" value="1"/>
</dbReference>